<dbReference type="Proteomes" id="UP000614460">
    <property type="component" value="Unassembled WGS sequence"/>
</dbReference>
<organism evidence="2 3">
    <name type="scientific">Sphingobacterium cellulitidis</name>
    <dbReference type="NCBI Taxonomy" id="1768011"/>
    <lineage>
        <taxon>Bacteria</taxon>
        <taxon>Pseudomonadati</taxon>
        <taxon>Bacteroidota</taxon>
        <taxon>Sphingobacteriia</taxon>
        <taxon>Sphingobacteriales</taxon>
        <taxon>Sphingobacteriaceae</taxon>
        <taxon>Sphingobacterium</taxon>
    </lineage>
</organism>
<feature type="signal peptide" evidence="1">
    <location>
        <begin position="1"/>
        <end position="26"/>
    </location>
</feature>
<evidence type="ECO:0000256" key="1">
    <source>
        <dbReference type="SAM" id="SignalP"/>
    </source>
</evidence>
<sequence length="589" mass="62987">MKFVTKRIAVRVAGALLLAAVGQTMFSCSKQQDSDQLNTSPTKLSIKVSGINELKSNSEKKSSARKSSLQNSKEANLLSFDEFDVQAVVDDKVETRAKRETISNKTNKASSSSAKAAVLETGVKYRLFLYKGSTLISSNELEVDPSIVSTIDVVPGETYNWYALSYNSQVNVPDVDPADPKIDLAGGNDVLYATGSIEIPTTGASAPLAIVFDHKVSQIAVELNSMGMFGKFAATGNVTVTGLNVQTGSFNVLTGEWSNLAPYSQSIAWSNFQNIDANGDRKVFVTYTASPAPLTDVKLGISNFSIDHVDGVTRNFTTGGEFEFDVTPVIGESHRLLANLVESPLTVTKGSTTARWARSNLYYENAHNPYRFYAINEATGASDGRGYFSFGGIIPRKFATDGKKDPCALVYPEGVWRQPTNVEFGTLTTSDGLLTNVLGNVLQLLVSAPAKNYDNSNATGDGTYIEYKVNAGSGNTAFGTTSNALRFYYNGQVTNVSVISDIGADGLVLLNLGGSRGVETALWTNDGGLDVPILGLSAGAWGYHARNKRTLAGVNFIGAQGTAELLSNVDLLGLNAISSTFKNVRCVRK</sequence>
<comment type="caution">
    <text evidence="2">The sequence shown here is derived from an EMBL/GenBank/DDBJ whole genome shotgun (WGS) entry which is preliminary data.</text>
</comment>
<accession>A0A8H9KUP0</accession>
<keyword evidence="1" id="KW-0732">Signal</keyword>
<evidence type="ECO:0000313" key="2">
    <source>
        <dbReference type="EMBL" id="GGE24031.1"/>
    </source>
</evidence>
<reference evidence="2" key="2">
    <citation type="submission" date="2020-09" db="EMBL/GenBank/DDBJ databases">
        <authorList>
            <person name="Sun Q."/>
            <person name="Zhou Y."/>
        </authorList>
    </citation>
    <scope>NUCLEOTIDE SEQUENCE</scope>
    <source>
        <strain evidence="2">CGMCC 1.15966</strain>
    </source>
</reference>
<dbReference type="EMBL" id="BMKM01000005">
    <property type="protein sequence ID" value="GGE24031.1"/>
    <property type="molecule type" value="Genomic_DNA"/>
</dbReference>
<proteinExistence type="predicted"/>
<reference evidence="2" key="1">
    <citation type="journal article" date="2014" name="Int. J. Syst. Evol. Microbiol.">
        <title>Complete genome sequence of Corynebacterium casei LMG S-19264T (=DSM 44701T), isolated from a smear-ripened cheese.</title>
        <authorList>
            <consortium name="US DOE Joint Genome Institute (JGI-PGF)"/>
            <person name="Walter F."/>
            <person name="Albersmeier A."/>
            <person name="Kalinowski J."/>
            <person name="Ruckert C."/>
        </authorList>
    </citation>
    <scope>NUCLEOTIDE SEQUENCE</scope>
    <source>
        <strain evidence="2">CGMCC 1.15966</strain>
    </source>
</reference>
<feature type="chain" id="PRO_5034134845" evidence="1">
    <location>
        <begin position="27"/>
        <end position="589"/>
    </location>
</feature>
<gene>
    <name evidence="2" type="ORF">GCM10011516_22110</name>
</gene>
<keyword evidence="3" id="KW-1185">Reference proteome</keyword>
<evidence type="ECO:0000313" key="3">
    <source>
        <dbReference type="Proteomes" id="UP000614460"/>
    </source>
</evidence>
<dbReference type="PROSITE" id="PS51257">
    <property type="entry name" value="PROKAR_LIPOPROTEIN"/>
    <property type="match status" value="1"/>
</dbReference>
<name>A0A8H9KUP0_9SPHI</name>
<dbReference type="RefSeq" id="WP_182499183.1">
    <property type="nucleotide sequence ID" value="NZ_BMKM01000005.1"/>
</dbReference>
<protein>
    <submittedName>
        <fullName evidence="2">Uncharacterized protein</fullName>
    </submittedName>
</protein>
<dbReference type="AlphaFoldDB" id="A0A8H9KUP0"/>